<organism evidence="1 2">
    <name type="scientific">Sphagnum jensenii</name>
    <dbReference type="NCBI Taxonomy" id="128206"/>
    <lineage>
        <taxon>Eukaryota</taxon>
        <taxon>Viridiplantae</taxon>
        <taxon>Streptophyta</taxon>
        <taxon>Embryophyta</taxon>
        <taxon>Bryophyta</taxon>
        <taxon>Sphagnophytina</taxon>
        <taxon>Sphagnopsida</taxon>
        <taxon>Sphagnales</taxon>
        <taxon>Sphagnaceae</taxon>
        <taxon>Sphagnum</taxon>
    </lineage>
</organism>
<keyword evidence="2" id="KW-1185">Reference proteome</keyword>
<proteinExistence type="predicted"/>
<accession>A0ABP0VJV1</accession>
<dbReference type="Proteomes" id="UP001497444">
    <property type="component" value="Unassembled WGS sequence"/>
</dbReference>
<gene>
    <name evidence="1" type="ORF">CSSPJE1EN1_LOCUS29534</name>
</gene>
<dbReference type="EMBL" id="CAXAQS010000993">
    <property type="protein sequence ID" value="CAK9254156.1"/>
    <property type="molecule type" value="Genomic_DNA"/>
</dbReference>
<evidence type="ECO:0000313" key="1">
    <source>
        <dbReference type="EMBL" id="CAK9254156.1"/>
    </source>
</evidence>
<sequence>MPLMFSKEAVEKSSDPLVRIFRLVFYREKITPDKFYDLYAKYAEKMGLDRPKMIQNRHNVGRQVTLSEHSITWKLACRVLDGLLDLPIMYVKFGLRRKDGTIFEIDSRDPPDAKIDNNEPIMYVKFGLRRKDGTIFEIDSRDPPDVPVDNDEPIVYVKYGLRKKDGTIFESESRDPPEEEIDKDE</sequence>
<name>A0ABP0VJV1_9BRYO</name>
<evidence type="ECO:0000313" key="2">
    <source>
        <dbReference type="Proteomes" id="UP001497444"/>
    </source>
</evidence>
<reference evidence="1" key="1">
    <citation type="submission" date="2024-02" db="EMBL/GenBank/DDBJ databases">
        <authorList>
            <consortium name="ELIXIR-Norway"/>
            <consortium name="Elixir Norway"/>
        </authorList>
    </citation>
    <scope>NUCLEOTIDE SEQUENCE</scope>
</reference>
<comment type="caution">
    <text evidence="1">The sequence shown here is derived from an EMBL/GenBank/DDBJ whole genome shotgun (WGS) entry which is preliminary data.</text>
</comment>
<protein>
    <submittedName>
        <fullName evidence="1">Uncharacterized protein</fullName>
    </submittedName>
</protein>